<dbReference type="NCBIfam" id="TIGR00254">
    <property type="entry name" value="GGDEF"/>
    <property type="match status" value="1"/>
</dbReference>
<dbReference type="RefSeq" id="WP_377733872.1">
    <property type="nucleotide sequence ID" value="NZ_JBHSRI010000018.1"/>
</dbReference>
<proteinExistence type="predicted"/>
<dbReference type="Pfam" id="PF13185">
    <property type="entry name" value="GAF_2"/>
    <property type="match status" value="1"/>
</dbReference>
<protein>
    <submittedName>
        <fullName evidence="3">Diguanylate cyclase</fullName>
        <ecNumber evidence="3">2.7.7.65</ecNumber>
    </submittedName>
</protein>
<dbReference type="EMBL" id="JBHSRI010000018">
    <property type="protein sequence ID" value="MFC6039724.1"/>
    <property type="molecule type" value="Genomic_DNA"/>
</dbReference>
<dbReference type="InterPro" id="IPR050469">
    <property type="entry name" value="Diguanylate_Cyclase"/>
</dbReference>
<organism evidence="3 4">
    <name type="scientific">Paenisporosarcina macmurdoensis</name>
    <dbReference type="NCBI Taxonomy" id="212659"/>
    <lineage>
        <taxon>Bacteria</taxon>
        <taxon>Bacillati</taxon>
        <taxon>Bacillota</taxon>
        <taxon>Bacilli</taxon>
        <taxon>Bacillales</taxon>
        <taxon>Caryophanaceae</taxon>
        <taxon>Paenisporosarcina</taxon>
    </lineage>
</organism>
<feature type="transmembrane region" description="Helical" evidence="1">
    <location>
        <begin position="12"/>
        <end position="30"/>
    </location>
</feature>
<name>A0ABW1L7U3_9BACL</name>
<keyword evidence="3" id="KW-0548">Nucleotidyltransferase</keyword>
<evidence type="ECO:0000259" key="2">
    <source>
        <dbReference type="PROSITE" id="PS50887"/>
    </source>
</evidence>
<accession>A0ABW1L7U3</accession>
<dbReference type="PROSITE" id="PS50887">
    <property type="entry name" value="GGDEF"/>
    <property type="match status" value="1"/>
</dbReference>
<evidence type="ECO:0000256" key="1">
    <source>
        <dbReference type="SAM" id="Phobius"/>
    </source>
</evidence>
<feature type="transmembrane region" description="Helical" evidence="1">
    <location>
        <begin position="179"/>
        <end position="198"/>
    </location>
</feature>
<dbReference type="InterPro" id="IPR029787">
    <property type="entry name" value="Nucleotide_cyclase"/>
</dbReference>
<evidence type="ECO:0000313" key="3">
    <source>
        <dbReference type="EMBL" id="MFC6039724.1"/>
    </source>
</evidence>
<dbReference type="SUPFAM" id="SSF55073">
    <property type="entry name" value="Nucleotide cyclase"/>
    <property type="match status" value="1"/>
</dbReference>
<reference evidence="4" key="1">
    <citation type="journal article" date="2019" name="Int. J. Syst. Evol. Microbiol.">
        <title>The Global Catalogue of Microorganisms (GCM) 10K type strain sequencing project: providing services to taxonomists for standard genome sequencing and annotation.</title>
        <authorList>
            <consortium name="The Broad Institute Genomics Platform"/>
            <consortium name="The Broad Institute Genome Sequencing Center for Infectious Disease"/>
            <person name="Wu L."/>
            <person name="Ma J."/>
        </authorList>
    </citation>
    <scope>NUCLEOTIDE SEQUENCE [LARGE SCALE GENOMIC DNA]</scope>
    <source>
        <strain evidence="4">CCUG 54527</strain>
    </source>
</reference>
<keyword evidence="3" id="KW-0808">Transferase</keyword>
<sequence length="569" mass="65366">MDISKRTQGLIWVIWALFVPIGIYLLYQFYAPDQEINWPVLLGYSVLAILTTYFPFKIAGTTIFLIQWINLAIFLKYGVFVEVLVMQLSIIPLVMKLKIGFSDFYRAIFNSFMFFMVSVISGVLVLLMGYQVGSIELKDIIFFGFIYQVINIFTNHVILYSYLRLTKQENEGFFGRDTIWDYAGIIVTFPFGITLYLLNEYVGTIAFFLLGVPFLLVTFLVRLYSNSERINEDLNQATEIGHELADRLTGDEIIELFLTKLSKMLPVDYSYIVDIKEGDMVFLKAMENDVDIEIDHSHEELLKSIAGIVYKTDKSILFNKQSEWLQLSAGFLPNNAESIISVPISRNQKMEGILVIASRKKYAFETYQLQIVSLLCSYFAVSLEKARFVQETVSKSERCALTKLYNYRYLEQQLEINMNDLLNGELRQLSLLMLDIDHFKAINDTYGHQSGNDILFSLARLLEVELEDCGILARYGGEEFVVILPNYSKEQSFKLAEELRTKIESTSFEIRTELEDKPQLIQVKITTSIGISTAPEDCDEAMALIRNADRALYIGAKREGRNRVAEYVK</sequence>
<dbReference type="EC" id="2.7.7.65" evidence="3"/>
<dbReference type="PANTHER" id="PTHR45138:SF9">
    <property type="entry name" value="DIGUANYLATE CYCLASE DGCM-RELATED"/>
    <property type="match status" value="1"/>
</dbReference>
<keyword evidence="4" id="KW-1185">Reference proteome</keyword>
<feature type="transmembrane region" description="Helical" evidence="1">
    <location>
        <begin position="140"/>
        <end position="159"/>
    </location>
</feature>
<feature type="domain" description="GGDEF" evidence="2">
    <location>
        <begin position="427"/>
        <end position="569"/>
    </location>
</feature>
<dbReference type="InterPro" id="IPR000160">
    <property type="entry name" value="GGDEF_dom"/>
</dbReference>
<dbReference type="Gene3D" id="3.30.70.270">
    <property type="match status" value="1"/>
</dbReference>
<dbReference type="SMART" id="SM00267">
    <property type="entry name" value="GGDEF"/>
    <property type="match status" value="1"/>
</dbReference>
<keyword evidence="1" id="KW-1133">Transmembrane helix</keyword>
<feature type="transmembrane region" description="Helical" evidence="1">
    <location>
        <begin position="205"/>
        <end position="224"/>
    </location>
</feature>
<dbReference type="PANTHER" id="PTHR45138">
    <property type="entry name" value="REGULATORY COMPONENTS OF SENSORY TRANSDUCTION SYSTEM"/>
    <property type="match status" value="1"/>
</dbReference>
<comment type="caution">
    <text evidence="3">The sequence shown here is derived from an EMBL/GenBank/DDBJ whole genome shotgun (WGS) entry which is preliminary data.</text>
</comment>
<dbReference type="Pfam" id="PF00990">
    <property type="entry name" value="GGDEF"/>
    <property type="match status" value="1"/>
</dbReference>
<dbReference type="SUPFAM" id="SSF55781">
    <property type="entry name" value="GAF domain-like"/>
    <property type="match status" value="1"/>
</dbReference>
<keyword evidence="1" id="KW-0812">Transmembrane</keyword>
<keyword evidence="1" id="KW-0472">Membrane</keyword>
<feature type="transmembrane region" description="Helical" evidence="1">
    <location>
        <begin position="107"/>
        <end position="128"/>
    </location>
</feature>
<evidence type="ECO:0000313" key="4">
    <source>
        <dbReference type="Proteomes" id="UP001596170"/>
    </source>
</evidence>
<dbReference type="InterPro" id="IPR003018">
    <property type="entry name" value="GAF"/>
</dbReference>
<feature type="transmembrane region" description="Helical" evidence="1">
    <location>
        <begin position="68"/>
        <end position="95"/>
    </location>
</feature>
<dbReference type="InterPro" id="IPR043128">
    <property type="entry name" value="Rev_trsase/Diguanyl_cyclase"/>
</dbReference>
<gene>
    <name evidence="3" type="ORF">ACFPYN_09865</name>
</gene>
<dbReference type="GO" id="GO:0052621">
    <property type="term" value="F:diguanylate cyclase activity"/>
    <property type="evidence" value="ECO:0007669"/>
    <property type="project" value="UniProtKB-EC"/>
</dbReference>
<dbReference type="InterPro" id="IPR029016">
    <property type="entry name" value="GAF-like_dom_sf"/>
</dbReference>
<dbReference type="Proteomes" id="UP001596170">
    <property type="component" value="Unassembled WGS sequence"/>
</dbReference>
<dbReference type="Gene3D" id="3.30.450.40">
    <property type="match status" value="1"/>
</dbReference>
<dbReference type="CDD" id="cd01949">
    <property type="entry name" value="GGDEF"/>
    <property type="match status" value="1"/>
</dbReference>